<dbReference type="GO" id="GO:0004657">
    <property type="term" value="F:proline dehydrogenase activity"/>
    <property type="evidence" value="ECO:0007669"/>
    <property type="project" value="InterPro"/>
</dbReference>
<dbReference type="GO" id="GO:0071949">
    <property type="term" value="F:FAD binding"/>
    <property type="evidence" value="ECO:0007669"/>
    <property type="project" value="TreeGrafter"/>
</dbReference>
<dbReference type="AlphaFoldDB" id="A0A1H6YC92"/>
<evidence type="ECO:0000256" key="1">
    <source>
        <dbReference type="ARBA" id="ARBA00023002"/>
    </source>
</evidence>
<proteinExistence type="predicted"/>
<dbReference type="InterPro" id="IPR029041">
    <property type="entry name" value="FAD-linked_oxidoreductase-like"/>
</dbReference>
<dbReference type="InterPro" id="IPR002872">
    <property type="entry name" value="Proline_DH_dom"/>
</dbReference>
<dbReference type="Gene3D" id="3.20.20.220">
    <property type="match status" value="1"/>
</dbReference>
<dbReference type="Pfam" id="PF01619">
    <property type="entry name" value="Pro_dh"/>
    <property type="match status" value="1"/>
</dbReference>
<dbReference type="Proteomes" id="UP000199403">
    <property type="component" value="Unassembled WGS sequence"/>
</dbReference>
<organism evidence="3 4">
    <name type="scientific">Cyclobacterium xiamenense</name>
    <dbReference type="NCBI Taxonomy" id="1297121"/>
    <lineage>
        <taxon>Bacteria</taxon>
        <taxon>Pseudomonadati</taxon>
        <taxon>Bacteroidota</taxon>
        <taxon>Cytophagia</taxon>
        <taxon>Cytophagales</taxon>
        <taxon>Cyclobacteriaceae</taxon>
        <taxon>Cyclobacterium</taxon>
    </lineage>
</organism>
<dbReference type="OrthoDB" id="1401444at2"/>
<dbReference type="SUPFAM" id="SSF51730">
    <property type="entry name" value="FAD-linked oxidoreductase"/>
    <property type="match status" value="1"/>
</dbReference>
<dbReference type="RefSeq" id="WP_092174377.1">
    <property type="nucleotide sequence ID" value="NZ_FNZH01000003.1"/>
</dbReference>
<dbReference type="PANTHER" id="PTHR13914:SF0">
    <property type="entry name" value="PROLINE DEHYDROGENASE 1, MITOCHONDRIAL"/>
    <property type="match status" value="1"/>
</dbReference>
<evidence type="ECO:0000259" key="2">
    <source>
        <dbReference type="Pfam" id="PF01619"/>
    </source>
</evidence>
<accession>A0A1H6YC92</accession>
<reference evidence="4" key="1">
    <citation type="submission" date="2016-10" db="EMBL/GenBank/DDBJ databases">
        <authorList>
            <person name="Varghese N."/>
            <person name="Submissions S."/>
        </authorList>
    </citation>
    <scope>NUCLEOTIDE SEQUENCE [LARGE SCALE GENOMIC DNA]</scope>
    <source>
        <strain evidence="4">IBRC-M 10761</strain>
    </source>
</reference>
<evidence type="ECO:0000313" key="3">
    <source>
        <dbReference type="EMBL" id="SEJ38893.1"/>
    </source>
</evidence>
<protein>
    <submittedName>
        <fullName evidence="3">L-proline dehydrogenase</fullName>
    </submittedName>
</protein>
<keyword evidence="4" id="KW-1185">Reference proteome</keyword>
<dbReference type="STRING" id="1416801.SAMN05192553_103621"/>
<dbReference type="InterPro" id="IPR015659">
    <property type="entry name" value="Proline_oxidase"/>
</dbReference>
<keyword evidence="1" id="KW-0560">Oxidoreductase</keyword>
<dbReference type="GO" id="GO:0010133">
    <property type="term" value="P:L-proline catabolic process to L-glutamate"/>
    <property type="evidence" value="ECO:0007669"/>
    <property type="project" value="TreeGrafter"/>
</dbReference>
<dbReference type="EMBL" id="FNZH01000003">
    <property type="protein sequence ID" value="SEJ38893.1"/>
    <property type="molecule type" value="Genomic_DNA"/>
</dbReference>
<evidence type="ECO:0000313" key="4">
    <source>
        <dbReference type="Proteomes" id="UP000199403"/>
    </source>
</evidence>
<name>A0A1H6YC92_9BACT</name>
<feature type="domain" description="Proline dehydrogenase" evidence="2">
    <location>
        <begin position="82"/>
        <end position="377"/>
    </location>
</feature>
<sequence>MKKKPDFSFDNLETAFAHLSDGDLQKTKTLFRLMHYPVLVKSGIWLSKMAFAVGLPVEGFVKKNVFRQFCGGETITACRPVIEMLDRFGVKSILDYSVEGKKEEAGFVAAAEEIERTLREAEKNPHLAFGVFKVSGIADTELLQKVQAQQQLSTAEKESFTRAQERFMALCRSAAERNVRLLVDGEESWFQEVVDQWVREGMRRYNSEKAIVFNTFQMYRKDMLRRLKDARHDAVAQGYFLGAKLVRGAYLEKERAHAQATGAADPIHASKDATDEAYNEALLFCINNKQRVSLVSGSHNEWSNALLAELLDLHGLSRSDERVYFSQLYGMSDPVSFNLAKAGYNVVKYLPYGPIKEVLPYLGRRVDENAGVSGQANRELQRINQELRRRKSLPKFPTIA</sequence>
<dbReference type="PANTHER" id="PTHR13914">
    <property type="entry name" value="PROLINE OXIDASE"/>
    <property type="match status" value="1"/>
</dbReference>
<gene>
    <name evidence="3" type="ORF">SAMN05192553_103621</name>
</gene>